<dbReference type="AlphaFoldDB" id="A0A7C5MZ47"/>
<comment type="caution">
    <text evidence="4">The sequence shown here is derived from an EMBL/GenBank/DDBJ whole genome shotgun (WGS) entry which is preliminary data.</text>
</comment>
<gene>
    <name evidence="4" type="primary">pgi</name>
    <name evidence="4" type="ORF">ENJ98_01670</name>
</gene>
<dbReference type="GO" id="GO:0004347">
    <property type="term" value="F:glucose-6-phosphate isomerase activity"/>
    <property type="evidence" value="ECO:0007669"/>
    <property type="project" value="UniProtKB-EC"/>
</dbReference>
<protein>
    <submittedName>
        <fullName evidence="4">Glucose-6-phosphate isomerase</fullName>
        <ecNumber evidence="4">5.3.1.9</ecNumber>
    </submittedName>
</protein>
<evidence type="ECO:0000256" key="1">
    <source>
        <dbReference type="ARBA" id="ARBA00022432"/>
    </source>
</evidence>
<dbReference type="Pfam" id="PF00342">
    <property type="entry name" value="PGI"/>
    <property type="match status" value="1"/>
</dbReference>
<dbReference type="Gene3D" id="3.40.50.10490">
    <property type="entry name" value="Glucose-6-phosphate isomerase like protein, domain 1"/>
    <property type="match status" value="2"/>
</dbReference>
<dbReference type="FunFam" id="3.40.50.10490:FF:000048">
    <property type="entry name" value="Glucose-6-phosphate isomerase"/>
    <property type="match status" value="1"/>
</dbReference>
<dbReference type="Proteomes" id="UP000886100">
    <property type="component" value="Unassembled WGS sequence"/>
</dbReference>
<dbReference type="PROSITE" id="PS51463">
    <property type="entry name" value="P_GLUCOSE_ISOMERASE_3"/>
    <property type="match status" value="1"/>
</dbReference>
<evidence type="ECO:0000256" key="3">
    <source>
        <dbReference type="ARBA" id="ARBA00023235"/>
    </source>
</evidence>
<keyword evidence="2" id="KW-0324">Glycolysis</keyword>
<dbReference type="GO" id="GO:0006096">
    <property type="term" value="P:glycolytic process"/>
    <property type="evidence" value="ECO:0007669"/>
    <property type="project" value="UniProtKB-KW"/>
</dbReference>
<proteinExistence type="predicted"/>
<keyword evidence="3 4" id="KW-0413">Isomerase</keyword>
<dbReference type="GO" id="GO:0097367">
    <property type="term" value="F:carbohydrate derivative binding"/>
    <property type="evidence" value="ECO:0007669"/>
    <property type="project" value="InterPro"/>
</dbReference>
<keyword evidence="1" id="KW-0312">Gluconeogenesis</keyword>
<evidence type="ECO:0000256" key="2">
    <source>
        <dbReference type="ARBA" id="ARBA00023152"/>
    </source>
</evidence>
<dbReference type="PANTHER" id="PTHR11469:SF1">
    <property type="entry name" value="GLUCOSE-6-PHOSPHATE ISOMERASE"/>
    <property type="match status" value="1"/>
</dbReference>
<organism evidence="4">
    <name type="scientific">Thiolapillus brandeum</name>
    <dbReference type="NCBI Taxonomy" id="1076588"/>
    <lineage>
        <taxon>Bacteria</taxon>
        <taxon>Pseudomonadati</taxon>
        <taxon>Pseudomonadota</taxon>
        <taxon>Gammaproteobacteria</taxon>
        <taxon>Chromatiales</taxon>
        <taxon>Sedimenticolaceae</taxon>
        <taxon>Thiolapillus</taxon>
    </lineage>
</organism>
<dbReference type="InterPro" id="IPR001672">
    <property type="entry name" value="G6P_Isomerase"/>
</dbReference>
<dbReference type="EC" id="5.3.1.9" evidence="4"/>
<dbReference type="SUPFAM" id="SSF53697">
    <property type="entry name" value="SIS domain"/>
    <property type="match status" value="1"/>
</dbReference>
<dbReference type="GO" id="GO:0006094">
    <property type="term" value="P:gluconeogenesis"/>
    <property type="evidence" value="ECO:0007669"/>
    <property type="project" value="UniProtKB-KW"/>
</dbReference>
<evidence type="ECO:0000313" key="4">
    <source>
        <dbReference type="EMBL" id="HHH12920.1"/>
    </source>
</evidence>
<dbReference type="EMBL" id="DROM01000105">
    <property type="protein sequence ID" value="HHH12920.1"/>
    <property type="molecule type" value="Genomic_DNA"/>
</dbReference>
<accession>A0A7C5MZ47</accession>
<sequence length="174" mass="19806">MHPRRQPAPRGLEQPWQALQEHADRIKDLHLRDLFTADEDRFARFSLKFEEILLDFSKNHITGETLDLLLDLAHQARLGDWIERMFRGERINNTENRAVLHVALRNRANTPIEVDGEDVMPGVNRVLEQMHDFTEAVRTGSWTGCTGRPVTDVVNIGIGGSDLGPHMVTTALRP</sequence>
<dbReference type="GO" id="GO:0005829">
    <property type="term" value="C:cytosol"/>
    <property type="evidence" value="ECO:0007669"/>
    <property type="project" value="TreeGrafter"/>
</dbReference>
<dbReference type="GO" id="GO:0051156">
    <property type="term" value="P:glucose 6-phosphate metabolic process"/>
    <property type="evidence" value="ECO:0007669"/>
    <property type="project" value="TreeGrafter"/>
</dbReference>
<dbReference type="InterPro" id="IPR046348">
    <property type="entry name" value="SIS_dom_sf"/>
</dbReference>
<name>A0A7C5MZ47_9GAMM</name>
<dbReference type="PANTHER" id="PTHR11469">
    <property type="entry name" value="GLUCOSE-6-PHOSPHATE ISOMERASE"/>
    <property type="match status" value="1"/>
</dbReference>
<reference evidence="4" key="1">
    <citation type="journal article" date="2020" name="mSystems">
        <title>Genome- and Community-Level Interaction Insights into Carbon Utilization and Element Cycling Functions of Hydrothermarchaeota in Hydrothermal Sediment.</title>
        <authorList>
            <person name="Zhou Z."/>
            <person name="Liu Y."/>
            <person name="Xu W."/>
            <person name="Pan J."/>
            <person name="Luo Z.H."/>
            <person name="Li M."/>
        </authorList>
    </citation>
    <scope>NUCLEOTIDE SEQUENCE [LARGE SCALE GENOMIC DNA]</scope>
    <source>
        <strain evidence="4">HyVt-535</strain>
    </source>
</reference>
<dbReference type="GO" id="GO:0048029">
    <property type="term" value="F:monosaccharide binding"/>
    <property type="evidence" value="ECO:0007669"/>
    <property type="project" value="TreeGrafter"/>
</dbReference>
<feature type="non-terminal residue" evidence="4">
    <location>
        <position position="174"/>
    </location>
</feature>